<name>A0A1I2DA28_9BACT</name>
<evidence type="ECO:0000256" key="7">
    <source>
        <dbReference type="ARBA" id="ARBA00022771"/>
    </source>
</evidence>
<keyword evidence="13" id="KW-0175">Coiled coil</keyword>
<keyword evidence="6 12" id="KW-0479">Metal-binding</keyword>
<keyword evidence="10 12" id="KW-0238">DNA-binding</keyword>
<comment type="subunit">
    <text evidence="12">Monomer. Interacts with DnaB.</text>
</comment>
<dbReference type="PANTHER" id="PTHR30313:SF2">
    <property type="entry name" value="DNA PRIMASE"/>
    <property type="match status" value="1"/>
</dbReference>
<dbReference type="Gene3D" id="3.90.980.10">
    <property type="entry name" value="DNA primase, catalytic core, N-terminal domain"/>
    <property type="match status" value="1"/>
</dbReference>
<keyword evidence="9" id="KW-0460">Magnesium</keyword>
<evidence type="ECO:0000256" key="4">
    <source>
        <dbReference type="ARBA" id="ARBA00022695"/>
    </source>
</evidence>
<feature type="region of interest" description="Disordered" evidence="14">
    <location>
        <begin position="448"/>
        <end position="469"/>
    </location>
</feature>
<dbReference type="InterPro" id="IPR002694">
    <property type="entry name" value="Znf_CHC2"/>
</dbReference>
<comment type="function">
    <text evidence="12">RNA polymerase that catalyzes the synthesis of short RNA molecules used as primers for DNA polymerase during DNA replication.</text>
</comment>
<dbReference type="Proteomes" id="UP000199513">
    <property type="component" value="Unassembled WGS sequence"/>
</dbReference>
<comment type="catalytic activity">
    <reaction evidence="12">
        <text>ssDNA + n NTP = ssDNA/pppN(pN)n-1 hybrid + (n-1) diphosphate.</text>
        <dbReference type="EC" id="2.7.7.101"/>
    </reaction>
</comment>
<dbReference type="GO" id="GO:1990077">
    <property type="term" value="C:primosome complex"/>
    <property type="evidence" value="ECO:0007669"/>
    <property type="project" value="UniProtKB-KW"/>
</dbReference>
<evidence type="ECO:0000256" key="8">
    <source>
        <dbReference type="ARBA" id="ARBA00022833"/>
    </source>
</evidence>
<dbReference type="SUPFAM" id="SSF56731">
    <property type="entry name" value="DNA primase core"/>
    <property type="match status" value="1"/>
</dbReference>
<evidence type="ECO:0000256" key="13">
    <source>
        <dbReference type="SAM" id="Coils"/>
    </source>
</evidence>
<evidence type="ECO:0000256" key="5">
    <source>
        <dbReference type="ARBA" id="ARBA00022705"/>
    </source>
</evidence>
<dbReference type="Pfam" id="PF08275">
    <property type="entry name" value="DNAG_N"/>
    <property type="match status" value="1"/>
</dbReference>
<dbReference type="Gene3D" id="3.90.580.10">
    <property type="entry name" value="Zinc finger, CHC2-type domain"/>
    <property type="match status" value="1"/>
</dbReference>
<dbReference type="EMBL" id="FONY01000006">
    <property type="protein sequence ID" value="SFE76993.1"/>
    <property type="molecule type" value="Genomic_DNA"/>
</dbReference>
<evidence type="ECO:0000256" key="3">
    <source>
        <dbReference type="ARBA" id="ARBA00022679"/>
    </source>
</evidence>
<evidence type="ECO:0000313" key="17">
    <source>
        <dbReference type="Proteomes" id="UP000199513"/>
    </source>
</evidence>
<comment type="cofactor">
    <cofactor evidence="12">
        <name>Zn(2+)</name>
        <dbReference type="ChEBI" id="CHEBI:29105"/>
    </cofactor>
    <text evidence="12">Binds 1 zinc ion per monomer.</text>
</comment>
<dbReference type="EC" id="2.7.7.101" evidence="12"/>
<dbReference type="GO" id="GO:0008270">
    <property type="term" value="F:zinc ion binding"/>
    <property type="evidence" value="ECO:0007669"/>
    <property type="project" value="UniProtKB-UniRule"/>
</dbReference>
<dbReference type="InterPro" id="IPR036977">
    <property type="entry name" value="DNA_primase_Znf_CHC2"/>
</dbReference>
<keyword evidence="11 12" id="KW-0804">Transcription</keyword>
<evidence type="ECO:0000256" key="2">
    <source>
        <dbReference type="ARBA" id="ARBA00022515"/>
    </source>
</evidence>
<dbReference type="RefSeq" id="WP_091541151.1">
    <property type="nucleotide sequence ID" value="NZ_FONY01000006.1"/>
</dbReference>
<gene>
    <name evidence="12" type="primary">dnaG</name>
    <name evidence="16" type="ORF">SAMN04488541_1006120</name>
</gene>
<dbReference type="GO" id="GO:0000428">
    <property type="term" value="C:DNA-directed RNA polymerase complex"/>
    <property type="evidence" value="ECO:0007669"/>
    <property type="project" value="UniProtKB-KW"/>
</dbReference>
<keyword evidence="1 12" id="KW-0240">DNA-directed RNA polymerase</keyword>
<dbReference type="InterPro" id="IPR037068">
    <property type="entry name" value="DNA_primase_core_N_sf"/>
</dbReference>
<feature type="coiled-coil region" evidence="13">
    <location>
        <begin position="629"/>
        <end position="656"/>
    </location>
</feature>
<dbReference type="NCBIfam" id="TIGR01391">
    <property type="entry name" value="dnaG"/>
    <property type="match status" value="1"/>
</dbReference>
<evidence type="ECO:0000256" key="12">
    <source>
        <dbReference type="HAMAP-Rule" id="MF_00974"/>
    </source>
</evidence>
<dbReference type="InterPro" id="IPR019475">
    <property type="entry name" value="DNA_primase_DnaB-bd"/>
</dbReference>
<dbReference type="Gene3D" id="3.40.1360.10">
    <property type="match status" value="1"/>
</dbReference>
<comment type="similarity">
    <text evidence="12">Belongs to the DnaG primase family.</text>
</comment>
<dbReference type="InterPro" id="IPR034151">
    <property type="entry name" value="TOPRIM_DnaG_bac"/>
</dbReference>
<evidence type="ECO:0000256" key="1">
    <source>
        <dbReference type="ARBA" id="ARBA00022478"/>
    </source>
</evidence>
<dbReference type="Pfam" id="PF13155">
    <property type="entry name" value="Toprim_2"/>
    <property type="match status" value="1"/>
</dbReference>
<evidence type="ECO:0000256" key="11">
    <source>
        <dbReference type="ARBA" id="ARBA00023163"/>
    </source>
</evidence>
<dbReference type="GO" id="GO:0003677">
    <property type="term" value="F:DNA binding"/>
    <property type="evidence" value="ECO:0007669"/>
    <property type="project" value="UniProtKB-KW"/>
</dbReference>
<dbReference type="PANTHER" id="PTHR30313">
    <property type="entry name" value="DNA PRIMASE"/>
    <property type="match status" value="1"/>
</dbReference>
<evidence type="ECO:0000256" key="14">
    <source>
        <dbReference type="SAM" id="MobiDB-lite"/>
    </source>
</evidence>
<accession>A0A1I2DA28</accession>
<dbReference type="GO" id="GO:0006269">
    <property type="term" value="P:DNA replication, synthesis of primer"/>
    <property type="evidence" value="ECO:0007669"/>
    <property type="project" value="UniProtKB-UniRule"/>
</dbReference>
<reference evidence="16 17" key="1">
    <citation type="submission" date="2016-10" db="EMBL/GenBank/DDBJ databases">
        <authorList>
            <person name="de Groot N.N."/>
        </authorList>
    </citation>
    <scope>NUCLEOTIDE SEQUENCE [LARGE SCALE GENOMIC DNA]</scope>
    <source>
        <strain>GEY</strain>
        <strain evidence="17">DSM 9560</strain>
    </source>
</reference>
<keyword evidence="7 12" id="KW-0863">Zinc-finger</keyword>
<keyword evidence="17" id="KW-1185">Reference proteome</keyword>
<dbReference type="STRING" id="1003.SAMN04488541_1006120"/>
<evidence type="ECO:0000256" key="10">
    <source>
        <dbReference type="ARBA" id="ARBA00023125"/>
    </source>
</evidence>
<dbReference type="SMART" id="SM00400">
    <property type="entry name" value="ZnF_CHCC"/>
    <property type="match status" value="1"/>
</dbReference>
<keyword evidence="4 12" id="KW-0548">Nucleotidyltransferase</keyword>
<dbReference type="PROSITE" id="PS50880">
    <property type="entry name" value="TOPRIM"/>
    <property type="match status" value="1"/>
</dbReference>
<dbReference type="SMART" id="SM00493">
    <property type="entry name" value="TOPRIM"/>
    <property type="match status" value="1"/>
</dbReference>
<feature type="zinc finger region" description="CHC2-type" evidence="12">
    <location>
        <begin position="38"/>
        <end position="62"/>
    </location>
</feature>
<keyword evidence="8 12" id="KW-0862">Zinc</keyword>
<evidence type="ECO:0000313" key="16">
    <source>
        <dbReference type="EMBL" id="SFE76993.1"/>
    </source>
</evidence>
<dbReference type="CDD" id="cd03364">
    <property type="entry name" value="TOPRIM_DnaG_primases"/>
    <property type="match status" value="1"/>
</dbReference>
<proteinExistence type="inferred from homology"/>
<feature type="compositionally biased region" description="Basic and acidic residues" evidence="14">
    <location>
        <begin position="448"/>
        <end position="460"/>
    </location>
</feature>
<dbReference type="Pfam" id="PF10410">
    <property type="entry name" value="DnaB_bind"/>
    <property type="match status" value="1"/>
</dbReference>
<dbReference type="GO" id="GO:0005737">
    <property type="term" value="C:cytoplasm"/>
    <property type="evidence" value="ECO:0007669"/>
    <property type="project" value="TreeGrafter"/>
</dbReference>
<evidence type="ECO:0000256" key="9">
    <source>
        <dbReference type="ARBA" id="ARBA00022842"/>
    </source>
</evidence>
<keyword evidence="2 12" id="KW-0639">Primosome</keyword>
<dbReference type="InterPro" id="IPR006295">
    <property type="entry name" value="DNA_primase_DnaG"/>
</dbReference>
<dbReference type="SUPFAM" id="SSF57783">
    <property type="entry name" value="Zinc beta-ribbon"/>
    <property type="match status" value="1"/>
</dbReference>
<dbReference type="GO" id="GO:0003899">
    <property type="term" value="F:DNA-directed RNA polymerase activity"/>
    <property type="evidence" value="ECO:0007669"/>
    <property type="project" value="UniProtKB-UniRule"/>
</dbReference>
<dbReference type="AlphaFoldDB" id="A0A1I2DA28"/>
<dbReference type="InterPro" id="IPR030846">
    <property type="entry name" value="DnaG_bac"/>
</dbReference>
<dbReference type="FunFam" id="3.90.580.10:FF:000001">
    <property type="entry name" value="DNA primase"/>
    <property type="match status" value="1"/>
</dbReference>
<sequence>MRISSQTVQKIKDSADIVEVVQDFLSLKKKGQNYWACCPFHNEKSPSFSVAPAKGIYKCFGCGAAGDSVKFVMDIEGLSYPEALKYLASKYNIEIEEDKSTNTDDYKAWQSLRESILIVMQFAQRHYQKLLQHDQEGLSLGMSYFRERGFTPQTIEKFGLGYSKDDWHDLEQSATKEGFTQEILEKAGLLIKKEENGKVNQYDRFRGRVMFPVYDLAGKVIAFGARILKKDDKQPKYLNSPENEVYKKSEVLYGIFQAKNEIRNQDNCYLCEGYTDVISLHQAGITNVVASSGTSLTEGQIRLIKRFTDNITVLYDGDNAGIKASLRGIDLILEQGLNVRAVVFPDGEDPDSYVQKVGSMAFKDFLKENAKDFITFKAEMLLGEVKTDPIRKAGAIREITNSISKIPDSIKREVYAKQCAELFDIEAHTLLVEIDKILIQKGLQEEKRKQEEQKRNEAKQKQQSADLPPFLDDIPLPTEEYYTPSQEIYYEEDIALFQRKDNKVLRTIAVHERECVRLLLKYGNYQVDSETKLWQYLLSEIEELQFHTPVYFKILTMYKEAIGQGIEADDSYMIRFGTPEVVETVVNVTTEKYQASENWELMHEIFIPHESDAERLPNTVYEYVIRHKYKFIIKLLKEIEEELHTAEEEAMQMLLDRYFHLNEVKKTMLADLGTVILPE</sequence>
<dbReference type="InterPro" id="IPR013264">
    <property type="entry name" value="DNAG_N"/>
</dbReference>
<dbReference type="Pfam" id="PF01807">
    <property type="entry name" value="Zn_ribbon_DnaG"/>
    <property type="match status" value="1"/>
</dbReference>
<protein>
    <recommendedName>
        <fullName evidence="12">DNA primase</fullName>
        <ecNumber evidence="12">2.7.7.101</ecNumber>
    </recommendedName>
</protein>
<comment type="domain">
    <text evidence="12">Contains an N-terminal zinc-binding domain, a central core domain that contains the primase activity, and a C-terminal DnaB-binding domain.</text>
</comment>
<organism evidence="16 17">
    <name type="scientific">Thermoflexibacter ruber</name>
    <dbReference type="NCBI Taxonomy" id="1003"/>
    <lineage>
        <taxon>Bacteria</taxon>
        <taxon>Pseudomonadati</taxon>
        <taxon>Bacteroidota</taxon>
        <taxon>Cytophagia</taxon>
        <taxon>Cytophagales</taxon>
        <taxon>Thermoflexibacteraceae</taxon>
        <taxon>Thermoflexibacter</taxon>
    </lineage>
</organism>
<dbReference type="InterPro" id="IPR006171">
    <property type="entry name" value="TOPRIM_dom"/>
</dbReference>
<dbReference type="OrthoDB" id="9803773at2"/>
<dbReference type="HAMAP" id="MF_00974">
    <property type="entry name" value="DNA_primase_DnaG"/>
    <property type="match status" value="1"/>
</dbReference>
<evidence type="ECO:0000256" key="6">
    <source>
        <dbReference type="ARBA" id="ARBA00022723"/>
    </source>
</evidence>
<dbReference type="FunFam" id="3.40.1360.10:FF:000002">
    <property type="entry name" value="DNA primase"/>
    <property type="match status" value="1"/>
</dbReference>
<feature type="domain" description="Toprim" evidence="15">
    <location>
        <begin position="266"/>
        <end position="347"/>
    </location>
</feature>
<evidence type="ECO:0000259" key="15">
    <source>
        <dbReference type="PROSITE" id="PS50880"/>
    </source>
</evidence>
<keyword evidence="3 12" id="KW-0808">Transferase</keyword>
<keyword evidence="5 12" id="KW-0235">DNA replication</keyword>
<dbReference type="InterPro" id="IPR050219">
    <property type="entry name" value="DnaG_primase"/>
</dbReference>